<dbReference type="CDD" id="cd05656">
    <property type="entry name" value="M42_Frv"/>
    <property type="match status" value="1"/>
</dbReference>
<dbReference type="Pfam" id="PF05343">
    <property type="entry name" value="Peptidase_M42"/>
    <property type="match status" value="1"/>
</dbReference>
<comment type="caution">
    <text evidence="6">The sequence shown here is derived from an EMBL/GenBank/DDBJ whole genome shotgun (WGS) entry which is preliminary data.</text>
</comment>
<dbReference type="SUPFAM" id="SSF101821">
    <property type="entry name" value="Aminopeptidase/glucanase lid domain"/>
    <property type="match status" value="1"/>
</dbReference>
<evidence type="ECO:0000313" key="7">
    <source>
        <dbReference type="Proteomes" id="UP001476282"/>
    </source>
</evidence>
<sequence>MAGLLIGPGWGIHRVMNGYEGNAVMSASLFLTPPTTNESVRAGMEALHRRLQQEVSNSGLNSGAVFPAPEGSGDVRQLTLCAGTRTATVRGMETKALDLLKELTEAHAVPGHEDEVREIFARELGEAGELSTDRNGSVICDAGGDGPRVMVAGHMDEVGFMVQNITPSGFLQFVTLGGWWSHSLLSQRVEVKTRRGDKILGVVSSVPPHFLSEAQRNQVLGVEQMFIDVGAESRDQAMREFGISLGDPVAPVSEFTPMAREDWFMAKAFDNRVGMAGAIQCGQLTAGGQRGNRLLLAGTVQEEMGLRGARSAAFLAKPDAVVVLEGPPADDTPGFPLSDCQGRLGGGVQIRFFDSSAIGNPRFARFAEQVARDEGIPYQVTVRRKGGTDAGSFHLANEGIPCVVLGVPARYIHSHNAIIDLNDHLHMVALAAALVRRLDQAAVDSLTNYL</sequence>
<dbReference type="PANTHER" id="PTHR32481:SF0">
    <property type="entry name" value="AMINOPEPTIDASE YPDE-RELATED"/>
    <property type="match status" value="1"/>
</dbReference>
<accession>A0ABP9UV41</accession>
<keyword evidence="3" id="KW-0645">Protease</keyword>
<dbReference type="InterPro" id="IPR023367">
    <property type="entry name" value="Peptidase_M42_dom2"/>
</dbReference>
<evidence type="ECO:0000256" key="1">
    <source>
        <dbReference type="ARBA" id="ARBA00006272"/>
    </source>
</evidence>
<dbReference type="PANTHER" id="PTHR32481">
    <property type="entry name" value="AMINOPEPTIDASE"/>
    <property type="match status" value="1"/>
</dbReference>
<dbReference type="InterPro" id="IPR008007">
    <property type="entry name" value="Peptidase_M42"/>
</dbReference>
<dbReference type="InterPro" id="IPR051464">
    <property type="entry name" value="Peptidase_M42_aminopept"/>
</dbReference>
<evidence type="ECO:0000256" key="2">
    <source>
        <dbReference type="ARBA" id="ARBA00022438"/>
    </source>
</evidence>
<keyword evidence="5" id="KW-0378">Hydrolase</keyword>
<dbReference type="Gene3D" id="2.40.30.40">
    <property type="entry name" value="Peptidase M42, domain 2"/>
    <property type="match status" value="1"/>
</dbReference>
<proteinExistence type="inferred from homology"/>
<evidence type="ECO:0000256" key="3">
    <source>
        <dbReference type="ARBA" id="ARBA00022670"/>
    </source>
</evidence>
<dbReference type="Proteomes" id="UP001476282">
    <property type="component" value="Unassembled WGS sequence"/>
</dbReference>
<name>A0ABP9UV41_9BACT</name>
<organism evidence="6 7">
    <name type="scientific">Haloferula sargassicola</name>
    <dbReference type="NCBI Taxonomy" id="490096"/>
    <lineage>
        <taxon>Bacteria</taxon>
        <taxon>Pseudomonadati</taxon>
        <taxon>Verrucomicrobiota</taxon>
        <taxon>Verrucomicrobiia</taxon>
        <taxon>Verrucomicrobiales</taxon>
        <taxon>Verrucomicrobiaceae</taxon>
        <taxon>Haloferula</taxon>
    </lineage>
</organism>
<dbReference type="EMBL" id="BAABRI010000018">
    <property type="protein sequence ID" value="GAA5483914.1"/>
    <property type="molecule type" value="Genomic_DNA"/>
</dbReference>
<evidence type="ECO:0000256" key="4">
    <source>
        <dbReference type="ARBA" id="ARBA00022723"/>
    </source>
</evidence>
<comment type="similarity">
    <text evidence="1">Belongs to the peptidase M42 family.</text>
</comment>
<protein>
    <recommendedName>
        <fullName evidence="8">Glutamyl aminopeptidase</fullName>
    </recommendedName>
</protein>
<reference evidence="6 7" key="1">
    <citation type="submission" date="2024-02" db="EMBL/GenBank/DDBJ databases">
        <title>Haloferula sargassicola NBRC 104335.</title>
        <authorList>
            <person name="Ichikawa N."/>
            <person name="Katano-Makiyama Y."/>
            <person name="Hidaka K."/>
        </authorList>
    </citation>
    <scope>NUCLEOTIDE SEQUENCE [LARGE SCALE GENOMIC DNA]</scope>
    <source>
        <strain evidence="6 7">NBRC 104335</strain>
    </source>
</reference>
<evidence type="ECO:0000256" key="5">
    <source>
        <dbReference type="ARBA" id="ARBA00022801"/>
    </source>
</evidence>
<dbReference type="Gene3D" id="3.40.630.10">
    <property type="entry name" value="Zn peptidases"/>
    <property type="match status" value="1"/>
</dbReference>
<dbReference type="SUPFAM" id="SSF53187">
    <property type="entry name" value="Zn-dependent exopeptidases"/>
    <property type="match status" value="1"/>
</dbReference>
<keyword evidence="2" id="KW-0031">Aminopeptidase</keyword>
<gene>
    <name evidence="6" type="ORF">Hsar01_03151</name>
</gene>
<keyword evidence="7" id="KW-1185">Reference proteome</keyword>
<evidence type="ECO:0000313" key="6">
    <source>
        <dbReference type="EMBL" id="GAA5483914.1"/>
    </source>
</evidence>
<evidence type="ECO:0008006" key="8">
    <source>
        <dbReference type="Google" id="ProtNLM"/>
    </source>
</evidence>
<keyword evidence="4" id="KW-0479">Metal-binding</keyword>